<name>A0AAW2THJ2_SESRA</name>
<evidence type="ECO:0000313" key="2">
    <source>
        <dbReference type="EMBL" id="KAL0404395.1"/>
    </source>
</evidence>
<dbReference type="PANTHER" id="PTHR31286:SF99">
    <property type="entry name" value="DUF4283 DOMAIN-CONTAINING PROTEIN"/>
    <property type="match status" value="1"/>
</dbReference>
<dbReference type="PANTHER" id="PTHR31286">
    <property type="entry name" value="GLYCINE-RICH CELL WALL STRUCTURAL PROTEIN 1.8-LIKE"/>
    <property type="match status" value="1"/>
</dbReference>
<dbReference type="AlphaFoldDB" id="A0AAW2THJ2"/>
<accession>A0AAW2THJ2</accession>
<feature type="domain" description="DUF4283" evidence="1">
    <location>
        <begin position="83"/>
        <end position="160"/>
    </location>
</feature>
<reference evidence="2" key="1">
    <citation type="submission" date="2020-06" db="EMBL/GenBank/DDBJ databases">
        <authorList>
            <person name="Li T."/>
            <person name="Hu X."/>
            <person name="Zhang T."/>
            <person name="Song X."/>
            <person name="Zhang H."/>
            <person name="Dai N."/>
            <person name="Sheng W."/>
            <person name="Hou X."/>
            <person name="Wei L."/>
        </authorList>
    </citation>
    <scope>NUCLEOTIDE SEQUENCE</scope>
    <source>
        <strain evidence="2">G02</strain>
        <tissue evidence="2">Leaf</tissue>
    </source>
</reference>
<proteinExistence type="predicted"/>
<reference evidence="2" key="2">
    <citation type="journal article" date="2024" name="Plant">
        <title>Genomic evolution and insights into agronomic trait innovations of Sesamum species.</title>
        <authorList>
            <person name="Miao H."/>
            <person name="Wang L."/>
            <person name="Qu L."/>
            <person name="Liu H."/>
            <person name="Sun Y."/>
            <person name="Le M."/>
            <person name="Wang Q."/>
            <person name="Wei S."/>
            <person name="Zheng Y."/>
            <person name="Lin W."/>
            <person name="Duan Y."/>
            <person name="Cao H."/>
            <person name="Xiong S."/>
            <person name="Wang X."/>
            <person name="Wei L."/>
            <person name="Li C."/>
            <person name="Ma Q."/>
            <person name="Ju M."/>
            <person name="Zhao R."/>
            <person name="Li G."/>
            <person name="Mu C."/>
            <person name="Tian Q."/>
            <person name="Mei H."/>
            <person name="Zhang T."/>
            <person name="Gao T."/>
            <person name="Zhang H."/>
        </authorList>
    </citation>
    <scope>NUCLEOTIDE SEQUENCE</scope>
    <source>
        <strain evidence="2">G02</strain>
    </source>
</reference>
<organism evidence="2">
    <name type="scientific">Sesamum radiatum</name>
    <name type="common">Black benniseed</name>
    <dbReference type="NCBI Taxonomy" id="300843"/>
    <lineage>
        <taxon>Eukaryota</taxon>
        <taxon>Viridiplantae</taxon>
        <taxon>Streptophyta</taxon>
        <taxon>Embryophyta</taxon>
        <taxon>Tracheophyta</taxon>
        <taxon>Spermatophyta</taxon>
        <taxon>Magnoliopsida</taxon>
        <taxon>eudicotyledons</taxon>
        <taxon>Gunneridae</taxon>
        <taxon>Pentapetalae</taxon>
        <taxon>asterids</taxon>
        <taxon>lamiids</taxon>
        <taxon>Lamiales</taxon>
        <taxon>Pedaliaceae</taxon>
        <taxon>Sesamum</taxon>
    </lineage>
</organism>
<dbReference type="Pfam" id="PF14111">
    <property type="entry name" value="DUF4283"/>
    <property type="match status" value="1"/>
</dbReference>
<comment type="caution">
    <text evidence="2">The sequence shown here is derived from an EMBL/GenBank/DDBJ whole genome shotgun (WGS) entry which is preliminary data.</text>
</comment>
<dbReference type="EMBL" id="JACGWJ010000008">
    <property type="protein sequence ID" value="KAL0404395.1"/>
    <property type="molecule type" value="Genomic_DNA"/>
</dbReference>
<gene>
    <name evidence="2" type="ORF">Sradi_2080300</name>
</gene>
<protein>
    <recommendedName>
        <fullName evidence="1">DUF4283 domain-containing protein</fullName>
    </recommendedName>
</protein>
<sequence length="245" mass="27399">MINGQCTVVPPKSAAAFILVSAPSPTTPIFVGNVPLTTNTHSVDKIVAAFHNSLRKTLSFIPPSMQNGEIAVRPSLDVIWNGAKRWSTTAVGYFLGKRPYFHHVNEFVRSVWPMVREVKATSNGFFFFEFNTVAAMEEVIEGGPWLFRGQAIILQKWEPGMMLRKLQHTQVPVWIKLRHLPVELWTAEGLSTVASGIGKPLYPDAITRGCTRLDFARVCVMLDISSKFPKHIVIMVPKEEGANRR</sequence>
<dbReference type="InterPro" id="IPR040256">
    <property type="entry name" value="At4g02000-like"/>
</dbReference>
<dbReference type="InterPro" id="IPR025558">
    <property type="entry name" value="DUF4283"/>
</dbReference>
<evidence type="ECO:0000259" key="1">
    <source>
        <dbReference type="Pfam" id="PF14111"/>
    </source>
</evidence>